<dbReference type="RefSeq" id="WP_135287077.1">
    <property type="nucleotide sequence ID" value="NZ_SMLL01000009.1"/>
</dbReference>
<dbReference type="PANTHER" id="PTHR13420:SF7">
    <property type="entry name" value="UPF0235 PROTEIN C15ORF40"/>
    <property type="match status" value="1"/>
</dbReference>
<dbReference type="OrthoDB" id="9800587at2"/>
<dbReference type="Pfam" id="PF02594">
    <property type="entry name" value="DUF167"/>
    <property type="match status" value="1"/>
</dbReference>
<dbReference type="AlphaFoldDB" id="A0A4Z0BBD3"/>
<dbReference type="InterPro" id="IPR036591">
    <property type="entry name" value="YggU-like_sf"/>
</dbReference>
<evidence type="ECO:0000313" key="3">
    <source>
        <dbReference type="EMBL" id="TFY96432.1"/>
    </source>
</evidence>
<organism evidence="3 4">
    <name type="scientific">Ramlibacter rhizophilus</name>
    <dbReference type="NCBI Taxonomy" id="1781167"/>
    <lineage>
        <taxon>Bacteria</taxon>
        <taxon>Pseudomonadati</taxon>
        <taxon>Pseudomonadota</taxon>
        <taxon>Betaproteobacteria</taxon>
        <taxon>Burkholderiales</taxon>
        <taxon>Comamonadaceae</taxon>
        <taxon>Ramlibacter</taxon>
    </lineage>
</organism>
<evidence type="ECO:0000256" key="2">
    <source>
        <dbReference type="HAMAP-Rule" id="MF_00634"/>
    </source>
</evidence>
<dbReference type="SMART" id="SM01152">
    <property type="entry name" value="DUF167"/>
    <property type="match status" value="1"/>
</dbReference>
<evidence type="ECO:0000313" key="4">
    <source>
        <dbReference type="Proteomes" id="UP000297564"/>
    </source>
</evidence>
<gene>
    <name evidence="3" type="ORF">EZ242_20510</name>
</gene>
<dbReference type="Proteomes" id="UP000297564">
    <property type="component" value="Unassembled WGS sequence"/>
</dbReference>
<reference evidence="3 4" key="1">
    <citation type="submission" date="2019-03" db="EMBL/GenBank/DDBJ databases">
        <title>Ramlibacter rhizophilus CCTCC AB2015357, whole genome shotgun sequence.</title>
        <authorList>
            <person name="Zhang X."/>
            <person name="Feng G."/>
            <person name="Zhu H."/>
        </authorList>
    </citation>
    <scope>NUCLEOTIDE SEQUENCE [LARGE SCALE GENOMIC DNA]</scope>
    <source>
        <strain evidence="3 4">CCTCC AB2015357</strain>
    </source>
</reference>
<protein>
    <recommendedName>
        <fullName evidence="2">UPF0235 protein EZ242_20510</fullName>
    </recommendedName>
</protein>
<sequence>MKVLQVRVKPNARASVLLPPAAEGEPWQAQLAAPPVDGRANDELVRLVARHFGCSRSAVRIKSGAGARLKLVQVAQD</sequence>
<dbReference type="HAMAP" id="MF_00634">
    <property type="entry name" value="UPF0235"/>
    <property type="match status" value="1"/>
</dbReference>
<dbReference type="InterPro" id="IPR003746">
    <property type="entry name" value="DUF167"/>
</dbReference>
<name>A0A4Z0BBD3_9BURK</name>
<comment type="caution">
    <text evidence="3">The sequence shown here is derived from an EMBL/GenBank/DDBJ whole genome shotgun (WGS) entry which is preliminary data.</text>
</comment>
<dbReference type="PANTHER" id="PTHR13420">
    <property type="entry name" value="UPF0235 PROTEIN C15ORF40"/>
    <property type="match status" value="1"/>
</dbReference>
<proteinExistence type="inferred from homology"/>
<dbReference type="Gene3D" id="3.30.1200.10">
    <property type="entry name" value="YggU-like"/>
    <property type="match status" value="1"/>
</dbReference>
<comment type="similarity">
    <text evidence="1 2">Belongs to the UPF0235 family.</text>
</comment>
<dbReference type="EMBL" id="SMLL01000009">
    <property type="protein sequence ID" value="TFY96432.1"/>
    <property type="molecule type" value="Genomic_DNA"/>
</dbReference>
<evidence type="ECO:0000256" key="1">
    <source>
        <dbReference type="ARBA" id="ARBA00010364"/>
    </source>
</evidence>
<accession>A0A4Z0BBD3</accession>
<keyword evidence="4" id="KW-1185">Reference proteome</keyword>
<dbReference type="GO" id="GO:0005737">
    <property type="term" value="C:cytoplasm"/>
    <property type="evidence" value="ECO:0007669"/>
    <property type="project" value="TreeGrafter"/>
</dbReference>
<dbReference type="SUPFAM" id="SSF69786">
    <property type="entry name" value="YggU-like"/>
    <property type="match status" value="1"/>
</dbReference>
<dbReference type="NCBIfam" id="TIGR00251">
    <property type="entry name" value="DUF167 family protein"/>
    <property type="match status" value="1"/>
</dbReference>